<sequence length="315" mass="35157">MAWRIFYKEVLPFIAMISVERTNVGVNTLFKAATLKGMSYYVFIFYSYAFATLLLIPVPFIFRRFIAQIVRNKGIEYNSPTLASAISNLLPPFTFALAVIFRMEKLDMRSSSTQAEMIGTIVSITGALVVVLHKVPVILATASLKQIIPIQWPLPLGSAKSDWLIGGLLLATEYVIYSVWYLVQTQIMRICPVELLVTFAYTLCVSIISAPVCFIAEENRDAWRLRPDIALLAIFGPCYSTIVHAWGVRFWGPVHVAIFKPFIIGALVLSMGFYAVIWGKANEEEKSSKANHGFGKSGPLSTETAPFFQTSIDDM</sequence>
<evidence type="ECO:0000313" key="7">
    <source>
        <dbReference type="Proteomes" id="UP001174677"/>
    </source>
</evidence>
<organism evidence="6 7">
    <name type="scientific">Hevea brasiliensis</name>
    <name type="common">Para rubber tree</name>
    <name type="synonym">Siphonia brasiliensis</name>
    <dbReference type="NCBI Taxonomy" id="3981"/>
    <lineage>
        <taxon>Eukaryota</taxon>
        <taxon>Viridiplantae</taxon>
        <taxon>Streptophyta</taxon>
        <taxon>Embryophyta</taxon>
        <taxon>Tracheophyta</taxon>
        <taxon>Spermatophyta</taxon>
        <taxon>Magnoliopsida</taxon>
        <taxon>eudicotyledons</taxon>
        <taxon>Gunneridae</taxon>
        <taxon>Pentapetalae</taxon>
        <taxon>rosids</taxon>
        <taxon>fabids</taxon>
        <taxon>Malpighiales</taxon>
        <taxon>Euphorbiaceae</taxon>
        <taxon>Crotonoideae</taxon>
        <taxon>Micrandreae</taxon>
        <taxon>Hevea</taxon>
    </lineage>
</organism>
<accession>A0ABQ9L2L9</accession>
<dbReference type="PANTHER" id="PTHR31218">
    <property type="entry name" value="WAT1-RELATED PROTEIN"/>
    <property type="match status" value="1"/>
</dbReference>
<feature type="transmembrane region" description="Helical" evidence="5">
    <location>
        <begin position="40"/>
        <end position="62"/>
    </location>
</feature>
<feature type="transmembrane region" description="Helical" evidence="5">
    <location>
        <begin position="195"/>
        <end position="216"/>
    </location>
</feature>
<dbReference type="EMBL" id="JARPOI010000014">
    <property type="protein sequence ID" value="KAJ9158940.1"/>
    <property type="molecule type" value="Genomic_DNA"/>
</dbReference>
<reference evidence="6" key="1">
    <citation type="journal article" date="2023" name="Plant Biotechnol. J.">
        <title>Chromosome-level wild Hevea brasiliensis genome provides new tools for genomic-assisted breeding and valuable loci to elevate rubber yield.</title>
        <authorList>
            <person name="Cheng H."/>
            <person name="Song X."/>
            <person name="Hu Y."/>
            <person name="Wu T."/>
            <person name="Yang Q."/>
            <person name="An Z."/>
            <person name="Feng S."/>
            <person name="Deng Z."/>
            <person name="Wu W."/>
            <person name="Zeng X."/>
            <person name="Tu M."/>
            <person name="Wang X."/>
            <person name="Huang H."/>
        </authorList>
    </citation>
    <scope>NUCLEOTIDE SEQUENCE</scope>
    <source>
        <strain evidence="6">MT/VB/25A 57/8</strain>
    </source>
</reference>
<evidence type="ECO:0008006" key="8">
    <source>
        <dbReference type="Google" id="ProtNLM"/>
    </source>
</evidence>
<evidence type="ECO:0000256" key="2">
    <source>
        <dbReference type="ARBA" id="ARBA00022692"/>
    </source>
</evidence>
<feature type="transmembrane region" description="Helical" evidence="5">
    <location>
        <begin position="121"/>
        <end position="142"/>
    </location>
</feature>
<protein>
    <recommendedName>
        <fullName evidence="8">WAT1-related protein</fullName>
    </recommendedName>
</protein>
<dbReference type="InterPro" id="IPR030184">
    <property type="entry name" value="WAT1-related"/>
</dbReference>
<name>A0ABQ9L2L9_HEVBR</name>
<feature type="transmembrane region" description="Helical" evidence="5">
    <location>
        <begin position="228"/>
        <end position="246"/>
    </location>
</feature>
<comment type="subcellular location">
    <subcellularLocation>
        <location evidence="1">Membrane</location>
        <topology evidence="1">Multi-pass membrane protein</topology>
    </subcellularLocation>
</comment>
<comment type="caution">
    <text evidence="6">The sequence shown here is derived from an EMBL/GenBank/DDBJ whole genome shotgun (WGS) entry which is preliminary data.</text>
</comment>
<keyword evidence="7" id="KW-1185">Reference proteome</keyword>
<evidence type="ECO:0000313" key="6">
    <source>
        <dbReference type="EMBL" id="KAJ9158940.1"/>
    </source>
</evidence>
<evidence type="ECO:0000256" key="4">
    <source>
        <dbReference type="ARBA" id="ARBA00023136"/>
    </source>
</evidence>
<feature type="transmembrane region" description="Helical" evidence="5">
    <location>
        <begin position="163"/>
        <end position="183"/>
    </location>
</feature>
<dbReference type="SUPFAM" id="SSF103481">
    <property type="entry name" value="Multidrug resistance efflux transporter EmrE"/>
    <property type="match status" value="1"/>
</dbReference>
<proteinExistence type="predicted"/>
<keyword evidence="4 5" id="KW-0472">Membrane</keyword>
<feature type="transmembrane region" description="Helical" evidence="5">
    <location>
        <begin position="82"/>
        <end position="101"/>
    </location>
</feature>
<evidence type="ECO:0000256" key="1">
    <source>
        <dbReference type="ARBA" id="ARBA00004141"/>
    </source>
</evidence>
<evidence type="ECO:0000256" key="3">
    <source>
        <dbReference type="ARBA" id="ARBA00022989"/>
    </source>
</evidence>
<dbReference type="InterPro" id="IPR037185">
    <property type="entry name" value="EmrE-like"/>
</dbReference>
<keyword evidence="2 5" id="KW-0812">Transmembrane</keyword>
<dbReference type="Proteomes" id="UP001174677">
    <property type="component" value="Chromosome 14"/>
</dbReference>
<evidence type="ECO:0000256" key="5">
    <source>
        <dbReference type="SAM" id="Phobius"/>
    </source>
</evidence>
<gene>
    <name evidence="6" type="ORF">P3X46_024481</name>
</gene>
<feature type="transmembrane region" description="Helical" evidence="5">
    <location>
        <begin position="258"/>
        <end position="279"/>
    </location>
</feature>
<keyword evidence="3 5" id="KW-1133">Transmembrane helix</keyword>